<feature type="domain" description="Rubredoxin-like" evidence="5">
    <location>
        <begin position="1"/>
        <end position="44"/>
    </location>
</feature>
<keyword evidence="2" id="KW-0479">Metal-binding</keyword>
<keyword evidence="3" id="KW-0249">Electron transport</keyword>
<evidence type="ECO:0000313" key="7">
    <source>
        <dbReference type="Proteomes" id="UP000740329"/>
    </source>
</evidence>
<sequence length="44" mass="5152">MAVWQCTVCGYKYDEDKEKKKFEDLSPDCKCPVCGAKKEMFKKL</sequence>
<accession>A0A8J7RF62</accession>
<comment type="caution">
    <text evidence="6">The sequence shown here is derived from an EMBL/GenBank/DDBJ whole genome shotgun (WGS) entry which is preliminary data.</text>
</comment>
<dbReference type="RefSeq" id="WP_209590118.1">
    <property type="nucleotide sequence ID" value="NZ_JAGGMO010000001.1"/>
</dbReference>
<dbReference type="InterPro" id="IPR024935">
    <property type="entry name" value="Rubredoxin_dom"/>
</dbReference>
<keyword evidence="1" id="KW-0813">Transport</keyword>
<evidence type="ECO:0000256" key="2">
    <source>
        <dbReference type="ARBA" id="ARBA00022723"/>
    </source>
</evidence>
<reference evidence="6" key="1">
    <citation type="submission" date="2021-03" db="EMBL/GenBank/DDBJ databases">
        <title>Genomic Encyclopedia of Type Strains, Phase IV (KMG-V): Genome sequencing to study the core and pangenomes of soil and plant-associated prokaryotes.</title>
        <authorList>
            <person name="Whitman W."/>
        </authorList>
    </citation>
    <scope>NUCLEOTIDE SEQUENCE</scope>
    <source>
        <strain evidence="6">C4</strain>
    </source>
</reference>
<evidence type="ECO:0000256" key="1">
    <source>
        <dbReference type="ARBA" id="ARBA00022448"/>
    </source>
</evidence>
<evidence type="ECO:0000313" key="6">
    <source>
        <dbReference type="EMBL" id="MBP2200737.1"/>
    </source>
</evidence>
<evidence type="ECO:0000256" key="4">
    <source>
        <dbReference type="ARBA" id="ARBA00023004"/>
    </source>
</evidence>
<name>A0A8J7RF62_METVO</name>
<dbReference type="Pfam" id="PF00301">
    <property type="entry name" value="Rubredoxin"/>
    <property type="match status" value="1"/>
</dbReference>
<dbReference type="Proteomes" id="UP000740329">
    <property type="component" value="Unassembled WGS sequence"/>
</dbReference>
<keyword evidence="4" id="KW-0408">Iron</keyword>
<dbReference type="SUPFAM" id="SSF57802">
    <property type="entry name" value="Rubredoxin-like"/>
    <property type="match status" value="1"/>
</dbReference>
<dbReference type="InterPro" id="IPR024934">
    <property type="entry name" value="Rubredoxin-like_dom"/>
</dbReference>
<evidence type="ECO:0000256" key="3">
    <source>
        <dbReference type="ARBA" id="ARBA00022982"/>
    </source>
</evidence>
<evidence type="ECO:0000259" key="5">
    <source>
        <dbReference type="PROSITE" id="PS50903"/>
    </source>
</evidence>
<dbReference type="EMBL" id="JAGGMV010000001">
    <property type="protein sequence ID" value="MBP2200737.1"/>
    <property type="molecule type" value="Genomic_DNA"/>
</dbReference>
<gene>
    <name evidence="6" type="ORF">J3E07_000135</name>
</gene>
<dbReference type="PROSITE" id="PS50903">
    <property type="entry name" value="RUBREDOXIN_LIKE"/>
    <property type="match status" value="1"/>
</dbReference>
<dbReference type="Gene3D" id="2.20.28.10">
    <property type="match status" value="1"/>
</dbReference>
<dbReference type="GO" id="GO:0005506">
    <property type="term" value="F:iron ion binding"/>
    <property type="evidence" value="ECO:0007669"/>
    <property type="project" value="InterPro"/>
</dbReference>
<proteinExistence type="predicted"/>
<protein>
    <submittedName>
        <fullName evidence="6">Rubredoxin</fullName>
    </submittedName>
</protein>
<dbReference type="AlphaFoldDB" id="A0A8J7RF62"/>
<organism evidence="6 7">
    <name type="scientific">Methanococcus voltae</name>
    <dbReference type="NCBI Taxonomy" id="2188"/>
    <lineage>
        <taxon>Archaea</taxon>
        <taxon>Methanobacteriati</taxon>
        <taxon>Methanobacteriota</taxon>
        <taxon>Methanomada group</taxon>
        <taxon>Methanococci</taxon>
        <taxon>Methanococcales</taxon>
        <taxon>Methanococcaceae</taxon>
        <taxon>Methanococcus</taxon>
    </lineage>
</organism>